<evidence type="ECO:0000313" key="1">
    <source>
        <dbReference type="EMBL" id="JAP99465.1"/>
    </source>
</evidence>
<dbReference type="EMBL" id="GDHC01019163">
    <property type="protein sequence ID" value="JAP99465.1"/>
    <property type="molecule type" value="Transcribed_RNA"/>
</dbReference>
<proteinExistence type="predicted"/>
<gene>
    <name evidence="1" type="ORF">g.1728</name>
</gene>
<name>A0A146KWB0_LYGHE</name>
<protein>
    <submittedName>
        <fullName evidence="1">Uncharacterized protein</fullName>
    </submittedName>
</protein>
<dbReference type="AlphaFoldDB" id="A0A146KWB0"/>
<organism evidence="1">
    <name type="scientific">Lygus hesperus</name>
    <name type="common">Western plant bug</name>
    <dbReference type="NCBI Taxonomy" id="30085"/>
    <lineage>
        <taxon>Eukaryota</taxon>
        <taxon>Metazoa</taxon>
        <taxon>Ecdysozoa</taxon>
        <taxon>Arthropoda</taxon>
        <taxon>Hexapoda</taxon>
        <taxon>Insecta</taxon>
        <taxon>Pterygota</taxon>
        <taxon>Neoptera</taxon>
        <taxon>Paraneoptera</taxon>
        <taxon>Hemiptera</taxon>
        <taxon>Heteroptera</taxon>
        <taxon>Panheteroptera</taxon>
        <taxon>Cimicomorpha</taxon>
        <taxon>Miridae</taxon>
        <taxon>Mirini</taxon>
        <taxon>Lygus</taxon>
    </lineage>
</organism>
<sequence>MTPLEDFIQAVVALHKHVLRHNFVRCVWSTTVVEKACFGEVGHAFALIIIAFNEKAIHVYNGSKTGNVNRVQLKCMQHHLTTNGMQHSHCRCSWSTLQQRRWLTIQNSSMQKGLD</sequence>
<accession>A0A146KWB0</accession>
<reference evidence="1" key="1">
    <citation type="journal article" date="2016" name="Gigascience">
        <title>De novo construction of an expanded transcriptome assembly for the western tarnished plant bug, Lygus hesperus.</title>
        <authorList>
            <person name="Tassone E.E."/>
            <person name="Geib S.M."/>
            <person name="Hall B."/>
            <person name="Fabrick J.A."/>
            <person name="Brent C.S."/>
            <person name="Hull J.J."/>
        </authorList>
    </citation>
    <scope>NUCLEOTIDE SEQUENCE</scope>
</reference>